<gene>
    <name evidence="2" type="ORF">T07_13147</name>
</gene>
<keyword evidence="3" id="KW-1185">Reference proteome</keyword>
<sequence length="62" mass="6402">MVSGSKHNALQPCPEISTNSGQATGSAILAIDKQITAAQTMTKSGALSLLFMLLNEALSPKD</sequence>
<evidence type="ECO:0000256" key="1">
    <source>
        <dbReference type="SAM" id="MobiDB-lite"/>
    </source>
</evidence>
<dbReference type="AlphaFoldDB" id="A0A0V0SKQ9"/>
<evidence type="ECO:0000313" key="2">
    <source>
        <dbReference type="EMBL" id="KRX27274.1"/>
    </source>
</evidence>
<accession>A0A0V0SKQ9</accession>
<proteinExistence type="predicted"/>
<dbReference type="Proteomes" id="UP000054630">
    <property type="component" value="Unassembled WGS sequence"/>
</dbReference>
<evidence type="ECO:0000313" key="3">
    <source>
        <dbReference type="Proteomes" id="UP000054630"/>
    </source>
</evidence>
<dbReference type="EMBL" id="JYDL01000004">
    <property type="protein sequence ID" value="KRX27274.1"/>
    <property type="molecule type" value="Genomic_DNA"/>
</dbReference>
<feature type="region of interest" description="Disordered" evidence="1">
    <location>
        <begin position="1"/>
        <end position="20"/>
    </location>
</feature>
<reference evidence="2 3" key="1">
    <citation type="submission" date="2015-01" db="EMBL/GenBank/DDBJ databases">
        <title>Evolution of Trichinella species and genotypes.</title>
        <authorList>
            <person name="Korhonen P.K."/>
            <person name="Edoardo P."/>
            <person name="Giuseppe L.R."/>
            <person name="Gasser R.B."/>
        </authorList>
    </citation>
    <scope>NUCLEOTIDE SEQUENCE [LARGE SCALE GENOMIC DNA]</scope>
    <source>
        <strain evidence="2">ISS37</strain>
    </source>
</reference>
<organism evidence="2 3">
    <name type="scientific">Trichinella nelsoni</name>
    <dbReference type="NCBI Taxonomy" id="6336"/>
    <lineage>
        <taxon>Eukaryota</taxon>
        <taxon>Metazoa</taxon>
        <taxon>Ecdysozoa</taxon>
        <taxon>Nematoda</taxon>
        <taxon>Enoplea</taxon>
        <taxon>Dorylaimia</taxon>
        <taxon>Trichinellida</taxon>
        <taxon>Trichinellidae</taxon>
        <taxon>Trichinella</taxon>
    </lineage>
</organism>
<name>A0A0V0SKQ9_9BILA</name>
<comment type="caution">
    <text evidence="2">The sequence shown here is derived from an EMBL/GenBank/DDBJ whole genome shotgun (WGS) entry which is preliminary data.</text>
</comment>
<protein>
    <submittedName>
        <fullName evidence="2">Uncharacterized protein</fullName>
    </submittedName>
</protein>